<reference evidence="1" key="1">
    <citation type="submission" date="2024-06" db="EMBL/GenBank/DDBJ databases">
        <title>Mesorhizobium karijinii sp. nov., a symbiont of the iconic Swainsona formosa from arid Australia.</title>
        <authorList>
            <person name="Hill Y.J."/>
            <person name="Watkin E.L.J."/>
            <person name="O'Hara G.W."/>
            <person name="Terpolilli J."/>
            <person name="Tye M.L."/>
            <person name="Kohlmeier M.G."/>
        </authorList>
    </citation>
    <scope>NUCLEOTIDE SEQUENCE</scope>
    <source>
        <strain evidence="1">WSM2240</strain>
    </source>
</reference>
<sequence>MSKELIARLEAIKTFFVGDYGYNQAATIDEAIAALSTARNDALEEAASDGEQGK</sequence>
<evidence type="ECO:0000313" key="1">
    <source>
        <dbReference type="EMBL" id="XCG51125.1"/>
    </source>
</evidence>
<dbReference type="AlphaFoldDB" id="A0AAU8CW99"/>
<gene>
    <name evidence="1" type="ORF">ABVK50_11905</name>
</gene>
<protein>
    <submittedName>
        <fullName evidence="1">Uncharacterized protein</fullName>
    </submittedName>
</protein>
<dbReference type="EMBL" id="CP159253">
    <property type="protein sequence ID" value="XCG51125.1"/>
    <property type="molecule type" value="Genomic_DNA"/>
</dbReference>
<organism evidence="1">
    <name type="scientific">Mesorhizobium sp. WSM2240</name>
    <dbReference type="NCBI Taxonomy" id="3228851"/>
    <lineage>
        <taxon>Bacteria</taxon>
        <taxon>Pseudomonadati</taxon>
        <taxon>Pseudomonadota</taxon>
        <taxon>Alphaproteobacteria</taxon>
        <taxon>Hyphomicrobiales</taxon>
        <taxon>Phyllobacteriaceae</taxon>
        <taxon>Mesorhizobium</taxon>
    </lineage>
</organism>
<proteinExistence type="predicted"/>
<dbReference type="RefSeq" id="WP_353641364.1">
    <property type="nucleotide sequence ID" value="NZ_CP159253.1"/>
</dbReference>
<accession>A0AAU8CW99</accession>
<name>A0AAU8CW99_9HYPH</name>